<gene>
    <name evidence="1" type="ORF">L2E82_43347</name>
</gene>
<proteinExistence type="predicted"/>
<comment type="caution">
    <text evidence="1">The sequence shown here is derived from an EMBL/GenBank/DDBJ whole genome shotgun (WGS) entry which is preliminary data.</text>
</comment>
<evidence type="ECO:0000313" key="2">
    <source>
        <dbReference type="Proteomes" id="UP001055811"/>
    </source>
</evidence>
<dbReference type="Proteomes" id="UP001055811">
    <property type="component" value="Linkage Group LG08"/>
</dbReference>
<reference evidence="2" key="1">
    <citation type="journal article" date="2022" name="Mol. Ecol. Resour.">
        <title>The genomes of chicory, endive, great burdock and yacon provide insights into Asteraceae palaeo-polyploidization history and plant inulin production.</title>
        <authorList>
            <person name="Fan W."/>
            <person name="Wang S."/>
            <person name="Wang H."/>
            <person name="Wang A."/>
            <person name="Jiang F."/>
            <person name="Liu H."/>
            <person name="Zhao H."/>
            <person name="Xu D."/>
            <person name="Zhang Y."/>
        </authorList>
    </citation>
    <scope>NUCLEOTIDE SEQUENCE [LARGE SCALE GENOMIC DNA]</scope>
    <source>
        <strain evidence="2">cv. Punajuju</strain>
    </source>
</reference>
<reference evidence="1 2" key="2">
    <citation type="journal article" date="2022" name="Mol. Ecol. Resour.">
        <title>The genomes of chicory, endive, great burdock and yacon provide insights into Asteraceae paleo-polyploidization history and plant inulin production.</title>
        <authorList>
            <person name="Fan W."/>
            <person name="Wang S."/>
            <person name="Wang H."/>
            <person name="Wang A."/>
            <person name="Jiang F."/>
            <person name="Liu H."/>
            <person name="Zhao H."/>
            <person name="Xu D."/>
            <person name="Zhang Y."/>
        </authorList>
    </citation>
    <scope>NUCLEOTIDE SEQUENCE [LARGE SCALE GENOMIC DNA]</scope>
    <source>
        <strain evidence="2">cv. Punajuju</strain>
        <tissue evidence="1">Leaves</tissue>
    </source>
</reference>
<dbReference type="EMBL" id="CM042016">
    <property type="protein sequence ID" value="KAI3699216.1"/>
    <property type="molecule type" value="Genomic_DNA"/>
</dbReference>
<evidence type="ECO:0000313" key="1">
    <source>
        <dbReference type="EMBL" id="KAI3699216.1"/>
    </source>
</evidence>
<keyword evidence="2" id="KW-1185">Reference proteome</keyword>
<sequence length="529" mass="60870">MRTLDEPRVISRTSPKSLYEAIRGMAEEEKSLLRNIGFGDILKFGLNELPKRLACHVVNEFSSGNIKITIESIRDILGVPCGGKTIVTRLRCMKTHPGIEFWNKQFEKQKASKPNINAIGPAAVLQEIKGGKDIRDENAKNLFVLNFLVLFATCFVEGNQLGSCNTKFLHYISSIDEVSKLDWCGYIFECLGKAKKSWCEGKGLYFYGSVSTLIGIANSLNLKYTKFLSSKQELEEELELCSQQYPENETYIEIKKKMQIYRDVESPRKASGEDIMTSTKTLLLLKNAKTLNGDTICVGPFHVRTKNAPSIEDMRLLEWIFNKQAKGIEGGIATRTIVAYNLEYRAHVEKEEMYTLYPKAWLSMHIVNFVVDMLCAKELKNGDLERWYFPLNSTGEEGNIQKQRLLHVDDSKNVQSVKKFFFPIFKSNHYFLIVVNTQEEKVEVWDTLKGPVTKYKEEFNNVCTFLDDYINPQKSFFLYTKNVVDIPKQQDAYDCGIYLCYYLEFPDDVHKFQKKKVPSTHNWVLQCII</sequence>
<organism evidence="1 2">
    <name type="scientific">Cichorium intybus</name>
    <name type="common">Chicory</name>
    <dbReference type="NCBI Taxonomy" id="13427"/>
    <lineage>
        <taxon>Eukaryota</taxon>
        <taxon>Viridiplantae</taxon>
        <taxon>Streptophyta</taxon>
        <taxon>Embryophyta</taxon>
        <taxon>Tracheophyta</taxon>
        <taxon>Spermatophyta</taxon>
        <taxon>Magnoliopsida</taxon>
        <taxon>eudicotyledons</taxon>
        <taxon>Gunneridae</taxon>
        <taxon>Pentapetalae</taxon>
        <taxon>asterids</taxon>
        <taxon>campanulids</taxon>
        <taxon>Asterales</taxon>
        <taxon>Asteraceae</taxon>
        <taxon>Cichorioideae</taxon>
        <taxon>Cichorieae</taxon>
        <taxon>Cichoriinae</taxon>
        <taxon>Cichorium</taxon>
    </lineage>
</organism>
<name>A0ACB8ZNC1_CICIN</name>
<protein>
    <submittedName>
        <fullName evidence="1">Uncharacterized protein</fullName>
    </submittedName>
</protein>
<accession>A0ACB8ZNC1</accession>